<accession>A0AAT9G7Y5</accession>
<sequence length="105" mass="11765">MRLRASKCNPIAKLLNIFIDIFALTPFRNNQSIIKILTKKKLLMVINKELRVLLSLLLIKGVTKFSIARSKVDKIKKLGVTEGYITVPLIFVVGLRILAGGIALY</sequence>
<gene>
    <name evidence="2" type="ORF">DMENIID0002_05830</name>
</gene>
<protein>
    <submittedName>
        <fullName evidence="2">Uncharacterized protein</fullName>
    </submittedName>
</protein>
<keyword evidence="1" id="KW-0472">Membrane</keyword>
<name>A0AAT9G7Y5_9RICK</name>
<evidence type="ECO:0000313" key="2">
    <source>
        <dbReference type="EMBL" id="BFD45937.1"/>
    </source>
</evidence>
<dbReference type="AlphaFoldDB" id="A0AAT9G7Y5"/>
<dbReference type="EMBL" id="AP029170">
    <property type="protein sequence ID" value="BFD45937.1"/>
    <property type="molecule type" value="Genomic_DNA"/>
</dbReference>
<reference evidence="2" key="1">
    <citation type="submission" date="2024-01" db="EMBL/GenBank/DDBJ databases">
        <title>Sequencing the genomes of a sandfly, Sergentomyia squamirostris, and its two endosymbionts.</title>
        <authorList>
            <person name="Itokawa K."/>
            <person name="Sanjoba C."/>
        </authorList>
    </citation>
    <scope>NUCLEOTIDE SEQUENCE</scope>
    <source>
        <strain evidence="2">RiSSQ</strain>
    </source>
</reference>
<keyword evidence="1" id="KW-0812">Transmembrane</keyword>
<keyword evidence="1" id="KW-1133">Transmembrane helix</keyword>
<proteinExistence type="predicted"/>
<evidence type="ECO:0000256" key="1">
    <source>
        <dbReference type="SAM" id="Phobius"/>
    </source>
</evidence>
<feature type="transmembrane region" description="Helical" evidence="1">
    <location>
        <begin position="83"/>
        <end position="104"/>
    </location>
</feature>
<organism evidence="2">
    <name type="scientific">Candidatus Tisiphia endosymbiont of Sergentomyia squamirostris</name>
    <dbReference type="NCBI Taxonomy" id="3113639"/>
    <lineage>
        <taxon>Bacteria</taxon>
        <taxon>Pseudomonadati</taxon>
        <taxon>Pseudomonadota</taxon>
        <taxon>Alphaproteobacteria</taxon>
        <taxon>Rickettsiales</taxon>
        <taxon>Rickettsiaceae</taxon>
        <taxon>Rickettsieae</taxon>
        <taxon>Candidatus Tisiphia</taxon>
    </lineage>
</organism>